<dbReference type="InterPro" id="IPR006621">
    <property type="entry name" value="Nose-resist-to-fluoxetine_N"/>
</dbReference>
<dbReference type="Pfam" id="PF20146">
    <property type="entry name" value="NRF"/>
    <property type="match status" value="1"/>
</dbReference>
<dbReference type="AlphaFoldDB" id="A0A7R9QYI7"/>
<evidence type="ECO:0000256" key="1">
    <source>
        <dbReference type="SAM" id="Phobius"/>
    </source>
</evidence>
<evidence type="ECO:0000259" key="2">
    <source>
        <dbReference type="Pfam" id="PF20146"/>
    </source>
</evidence>
<keyword evidence="1" id="KW-1133">Transmembrane helix</keyword>
<evidence type="ECO:0000313" key="4">
    <source>
        <dbReference type="Proteomes" id="UP000728032"/>
    </source>
</evidence>
<name>A0A7R9QYI7_9ACAR</name>
<protein>
    <recommendedName>
        <fullName evidence="2">Nose resistant-to-fluoxetine protein N-terminal domain-containing protein</fullName>
    </recommendedName>
</protein>
<keyword evidence="1" id="KW-0812">Transmembrane</keyword>
<dbReference type="OrthoDB" id="4794873at2759"/>
<feature type="domain" description="Nose resistant-to-fluoxetine protein N-terminal" evidence="2">
    <location>
        <begin position="66"/>
        <end position="118"/>
    </location>
</feature>
<feature type="transmembrane region" description="Helical" evidence="1">
    <location>
        <begin position="27"/>
        <end position="46"/>
    </location>
</feature>
<gene>
    <name evidence="3" type="ORF">ONB1V03_LOCUS18249</name>
</gene>
<keyword evidence="4" id="KW-1185">Reference proteome</keyword>
<evidence type="ECO:0000313" key="3">
    <source>
        <dbReference type="EMBL" id="CAD7661689.1"/>
    </source>
</evidence>
<dbReference type="EMBL" id="OC939458">
    <property type="protein sequence ID" value="CAD7661689.1"/>
    <property type="molecule type" value="Genomic_DNA"/>
</dbReference>
<reference evidence="3" key="1">
    <citation type="submission" date="2020-11" db="EMBL/GenBank/DDBJ databases">
        <authorList>
            <person name="Tran Van P."/>
        </authorList>
    </citation>
    <scope>NUCLEOTIDE SEQUENCE</scope>
</reference>
<keyword evidence="1" id="KW-0472">Membrane</keyword>
<organism evidence="3">
    <name type="scientific">Oppiella nova</name>
    <dbReference type="NCBI Taxonomy" id="334625"/>
    <lineage>
        <taxon>Eukaryota</taxon>
        <taxon>Metazoa</taxon>
        <taxon>Ecdysozoa</taxon>
        <taxon>Arthropoda</taxon>
        <taxon>Chelicerata</taxon>
        <taxon>Arachnida</taxon>
        <taxon>Acari</taxon>
        <taxon>Acariformes</taxon>
        <taxon>Sarcoptiformes</taxon>
        <taxon>Oribatida</taxon>
        <taxon>Brachypylina</taxon>
        <taxon>Oppioidea</taxon>
        <taxon>Oppiidae</taxon>
        <taxon>Oppiella</taxon>
    </lineage>
</organism>
<dbReference type="EMBL" id="CAJPVJ010024633">
    <property type="protein sequence ID" value="CAG2178825.1"/>
    <property type="molecule type" value="Genomic_DNA"/>
</dbReference>
<sequence length="131" mass="15589">MWLGCKRFILKEKDEEISKAKKIYKRVFLRYHLLNTLWLITFSLILDKLEPILAKLENDDRISDDCLKSIHYTIDEGLKMKWWAIKLFDSWGHFPSGFMEGTYGSLGDFDECLDVVPDTDWKMCHDCQPHR</sequence>
<accession>A0A7R9QYI7</accession>
<dbReference type="Proteomes" id="UP000728032">
    <property type="component" value="Unassembled WGS sequence"/>
</dbReference>
<proteinExistence type="predicted"/>